<feature type="compositionally biased region" description="Low complexity" evidence="5">
    <location>
        <begin position="634"/>
        <end position="648"/>
    </location>
</feature>
<feature type="compositionally biased region" description="Polar residues" evidence="5">
    <location>
        <begin position="446"/>
        <end position="455"/>
    </location>
</feature>
<evidence type="ECO:0000259" key="6">
    <source>
        <dbReference type="PROSITE" id="PS50888"/>
    </source>
</evidence>
<dbReference type="InterPro" id="IPR036638">
    <property type="entry name" value="HLH_DNA-bd_sf"/>
</dbReference>
<evidence type="ECO:0000256" key="4">
    <source>
        <dbReference type="ARBA" id="ARBA00023242"/>
    </source>
</evidence>
<evidence type="ECO:0000313" key="7">
    <source>
        <dbReference type="EMBL" id="KAJ6219612.1"/>
    </source>
</evidence>
<comment type="caution">
    <text evidence="7">The sequence shown here is derived from an EMBL/GenBank/DDBJ whole genome shotgun (WGS) entry which is preliminary data.</text>
</comment>
<sequence>MLRYLSASMNKSNNKPTASMAPVESTRRDCSESKSLNTIKSCKVTKSTSTIAHNQSSIIASSSGNKHTNVNKSDKKSRSVSNISEIGKQSYYSSISYDESNNTKQTKSSSRSIIKLDKTSKSLIEGSKGKGKQHSRQVQDCGSGSAFSPYDLASIYNLTPRNYSQVASNCHSNVHYHHSTNGSSNTFPYPFGPNGNYYHGGAPINSSTSSSTSGGPSTSTSNLDTLLEGRNNWNQSCSREVACTQSSSSLSTCNRAESLATPSSNISSGPLSSQSASSDLFGTAAAAAAVASAAAAAAATGNPHLALFHSVAATDHANHHLAQLQLTNSGKSSCHFNKFSISGNTNSSGTCNSGKETTKQSNKDPLSGSYPSLHRQSHLNPWSTQYGANMTIQRILSPSGASPRTNAPITSGTLPSTTTLSYHHHPHPTSGTHQSNIDFSLLSPPLISQTQSNQLTHHHSHHHHQPHYGNVSTTINTSNQSKNGNGSKPKSKPRRRVATIAQRRAANIRERRRMFNLNSAFDKLRKKVPTFAYEKRLSRIETLRLAIMYISFMSELVGGEDGVKMNATMSMPSPLCKSSSNSSCSNDSNSSNLSSSNSSNNGSETSVKKYDLWEGETANTDQIEATHGNNRTLSPVSSSASPSYQSASENHYHPNSSTPYVHNHQAPNHHPHHQTYLDRYHSSFAAWSAEHYSASAVAAAAAAHHFGSVSSCSSEVNSSLVNHGHHQTTNFPPFSPSIGRY</sequence>
<dbReference type="GO" id="GO:0000981">
    <property type="term" value="F:DNA-binding transcription factor activity, RNA polymerase II-specific"/>
    <property type="evidence" value="ECO:0007669"/>
    <property type="project" value="TreeGrafter"/>
</dbReference>
<organism evidence="7 8">
    <name type="scientific">Blomia tropicalis</name>
    <name type="common">Mite</name>
    <dbReference type="NCBI Taxonomy" id="40697"/>
    <lineage>
        <taxon>Eukaryota</taxon>
        <taxon>Metazoa</taxon>
        <taxon>Ecdysozoa</taxon>
        <taxon>Arthropoda</taxon>
        <taxon>Chelicerata</taxon>
        <taxon>Arachnida</taxon>
        <taxon>Acari</taxon>
        <taxon>Acariformes</taxon>
        <taxon>Sarcoptiformes</taxon>
        <taxon>Astigmata</taxon>
        <taxon>Glycyphagoidea</taxon>
        <taxon>Echimyopodidae</taxon>
        <taxon>Blomia</taxon>
    </lineage>
</organism>
<dbReference type="GO" id="GO:0032502">
    <property type="term" value="P:developmental process"/>
    <property type="evidence" value="ECO:0007669"/>
    <property type="project" value="TreeGrafter"/>
</dbReference>
<keyword evidence="2" id="KW-0238">DNA-binding</keyword>
<evidence type="ECO:0000256" key="5">
    <source>
        <dbReference type="SAM" id="MobiDB-lite"/>
    </source>
</evidence>
<feature type="domain" description="BHLH" evidence="6">
    <location>
        <begin position="501"/>
        <end position="553"/>
    </location>
</feature>
<feature type="compositionally biased region" description="Low complexity" evidence="5">
    <location>
        <begin position="476"/>
        <end position="488"/>
    </location>
</feature>
<dbReference type="Gene3D" id="4.10.280.10">
    <property type="entry name" value="Helix-loop-helix DNA-binding domain"/>
    <property type="match status" value="1"/>
</dbReference>
<dbReference type="EMBL" id="JAPWDV010000002">
    <property type="protein sequence ID" value="KAJ6219612.1"/>
    <property type="molecule type" value="Genomic_DNA"/>
</dbReference>
<dbReference type="PROSITE" id="PS50888">
    <property type="entry name" value="BHLH"/>
    <property type="match status" value="1"/>
</dbReference>
<dbReference type="GO" id="GO:0000977">
    <property type="term" value="F:RNA polymerase II transcription regulatory region sequence-specific DNA binding"/>
    <property type="evidence" value="ECO:0007669"/>
    <property type="project" value="TreeGrafter"/>
</dbReference>
<dbReference type="SMART" id="SM00353">
    <property type="entry name" value="HLH"/>
    <property type="match status" value="1"/>
</dbReference>
<gene>
    <name evidence="7" type="ORF">RDWZM_005424</name>
</gene>
<proteinExistence type="predicted"/>
<name>A0A9Q0M7S7_BLOTA</name>
<feature type="region of interest" description="Disordered" evidence="5">
    <location>
        <begin position="345"/>
        <end position="380"/>
    </location>
</feature>
<feature type="region of interest" description="Disordered" evidence="5">
    <location>
        <begin position="202"/>
        <end position="225"/>
    </location>
</feature>
<dbReference type="FunFam" id="4.10.280.10:FF:000035">
    <property type="entry name" value="Pancreas-specific transcription factor 1a"/>
    <property type="match status" value="1"/>
</dbReference>
<reference evidence="7" key="1">
    <citation type="submission" date="2022-12" db="EMBL/GenBank/DDBJ databases">
        <title>Genome assemblies of Blomia tropicalis.</title>
        <authorList>
            <person name="Cui Y."/>
        </authorList>
    </citation>
    <scope>NUCLEOTIDE SEQUENCE</scope>
    <source>
        <tissue evidence="7">Adult mites</tissue>
    </source>
</reference>
<feature type="compositionally biased region" description="Low complexity" evidence="5">
    <location>
        <begin position="345"/>
        <end position="354"/>
    </location>
</feature>
<evidence type="ECO:0000313" key="8">
    <source>
        <dbReference type="Proteomes" id="UP001142055"/>
    </source>
</evidence>
<dbReference type="CDD" id="cd11415">
    <property type="entry name" value="bHLH_TS_FERD3L_NATO3"/>
    <property type="match status" value="1"/>
</dbReference>
<keyword evidence="3" id="KW-0804">Transcription</keyword>
<protein>
    <recommendedName>
        <fullName evidence="6">BHLH domain-containing protein</fullName>
    </recommendedName>
</protein>
<feature type="region of interest" description="Disordered" evidence="5">
    <location>
        <begin position="1"/>
        <end position="34"/>
    </location>
</feature>
<feature type="compositionally biased region" description="Polar residues" evidence="5">
    <location>
        <begin position="58"/>
        <end position="71"/>
    </location>
</feature>
<feature type="compositionally biased region" description="Polar residues" evidence="5">
    <location>
        <begin position="429"/>
        <end position="438"/>
    </location>
</feature>
<feature type="compositionally biased region" description="Basic residues" evidence="5">
    <location>
        <begin position="456"/>
        <end position="466"/>
    </location>
</feature>
<feature type="region of interest" description="Disordered" evidence="5">
    <location>
        <begin position="572"/>
        <end position="606"/>
    </location>
</feature>
<feature type="region of interest" description="Disordered" evidence="5">
    <location>
        <begin position="120"/>
        <end position="142"/>
    </location>
</feature>
<keyword evidence="8" id="KW-1185">Reference proteome</keyword>
<feature type="compositionally biased region" description="Low complexity" evidence="5">
    <location>
        <begin position="206"/>
        <end position="221"/>
    </location>
</feature>
<dbReference type="Pfam" id="PF00010">
    <property type="entry name" value="HLH"/>
    <property type="match status" value="1"/>
</dbReference>
<feature type="compositionally biased region" description="Low complexity" evidence="5">
    <location>
        <begin position="578"/>
        <end position="603"/>
    </location>
</feature>
<evidence type="ECO:0000256" key="1">
    <source>
        <dbReference type="ARBA" id="ARBA00023015"/>
    </source>
</evidence>
<feature type="compositionally biased region" description="Polar residues" evidence="5">
    <location>
        <begin position="624"/>
        <end position="633"/>
    </location>
</feature>
<evidence type="ECO:0000256" key="3">
    <source>
        <dbReference type="ARBA" id="ARBA00023163"/>
    </source>
</evidence>
<feature type="compositionally biased region" description="Polar residues" evidence="5">
    <location>
        <begin position="7"/>
        <end position="17"/>
    </location>
</feature>
<feature type="region of interest" description="Disordered" evidence="5">
    <location>
        <begin position="397"/>
        <end position="498"/>
    </location>
</feature>
<feature type="compositionally biased region" description="Polar residues" evidence="5">
    <location>
        <begin position="397"/>
        <end position="409"/>
    </location>
</feature>
<evidence type="ECO:0000256" key="2">
    <source>
        <dbReference type="ARBA" id="ARBA00023125"/>
    </source>
</evidence>
<dbReference type="GO" id="GO:0046983">
    <property type="term" value="F:protein dimerization activity"/>
    <property type="evidence" value="ECO:0007669"/>
    <property type="project" value="InterPro"/>
</dbReference>
<keyword evidence="1" id="KW-0805">Transcription regulation</keyword>
<accession>A0A9Q0M7S7</accession>
<dbReference type="SUPFAM" id="SSF47459">
    <property type="entry name" value="HLH, helix-loop-helix DNA-binding domain"/>
    <property type="match status" value="1"/>
</dbReference>
<dbReference type="PANTHER" id="PTHR23349:SF63">
    <property type="entry name" value="FER3-LIKE PROTEIN"/>
    <property type="match status" value="1"/>
</dbReference>
<feature type="region of interest" description="Disordered" evidence="5">
    <location>
        <begin position="624"/>
        <end position="671"/>
    </location>
</feature>
<feature type="compositionally biased region" description="Low complexity" evidence="5">
    <location>
        <begin position="410"/>
        <end position="421"/>
    </location>
</feature>
<feature type="region of interest" description="Disordered" evidence="5">
    <location>
        <begin position="58"/>
        <end position="82"/>
    </location>
</feature>
<dbReference type="InterPro" id="IPR050283">
    <property type="entry name" value="E-box_TF_Regulators"/>
</dbReference>
<dbReference type="AlphaFoldDB" id="A0A9Q0M7S7"/>
<dbReference type="Proteomes" id="UP001142055">
    <property type="component" value="Chromosome 2"/>
</dbReference>
<keyword evidence="4" id="KW-0539">Nucleus</keyword>
<dbReference type="PANTHER" id="PTHR23349">
    <property type="entry name" value="BASIC HELIX-LOOP-HELIX TRANSCRIPTION FACTOR, TWIST"/>
    <property type="match status" value="1"/>
</dbReference>
<dbReference type="InterPro" id="IPR011598">
    <property type="entry name" value="bHLH_dom"/>
</dbReference>